<protein>
    <recommendedName>
        <fullName evidence="1">VWFA domain-containing protein</fullName>
    </recommendedName>
</protein>
<dbReference type="Proteomes" id="UP000204140">
    <property type="component" value="Segment"/>
</dbReference>
<evidence type="ECO:0000313" key="3">
    <source>
        <dbReference type="Proteomes" id="UP000204140"/>
    </source>
</evidence>
<dbReference type="Gene3D" id="3.40.50.410">
    <property type="entry name" value="von Willebrand factor, type A domain"/>
    <property type="match status" value="1"/>
</dbReference>
<dbReference type="Pfam" id="PF13519">
    <property type="entry name" value="VWA_2"/>
    <property type="match status" value="1"/>
</dbReference>
<sequence>MQANKFRVTIGGKPVYVTSIDPNPSESKDIPRTHHIVAIDRSGSMYTSIDEAIDQAKDFIDYLRGSGDLLTVLWYSGQNSHGVIVEAANGTKDIGTILDKYRSVVGATCFSEPLETIAAIAASNAYRVDQTSITLLTDGCPVVSWSYNEELTRSLVTLSNLANQINVSAVNSIGFGNYYRRDFLQQLSDVSGHGTFVHSRSLQNFAQLFGDTVDVARGLRPSKVEIIADQAEILYLGGDVRTSRKDSLTLTRLNAEENRIFVISESNTPVYMSDGRVDAQTITQKEDQERVQNFLYAYADQLYYRGERQKALDIVVNNIGDQYLADKMINAFTIDEVAEAQEALRDADLDARNRYIDGRCPPGYLPKKDAFCLIDLFNIFFEDGNVSYVPFSDNVKSYKRINRQSVDTHNVFTSDQEEVITPVRDFVWNKDLLNLSIQFSINGSVKLNPKAAERVGLDPVFKTKIFRNHTIVKDGQLNMDSAEFIVSEEVFNKIEDKKLKFTTQAYDPESNMMRVVIDLRSIPIVNRTYIDGSVNLDELCGYTIETVKHEAALKVLNWVHDGIVETNGRFEKTDSFKTYTIEQIAVLSDHGISKQGWYNGVSVERAKAEDSDSYEARALSFYVKGASSLPSIADFQKMLAGKKSINVPGKMMVDYYGFLQAQLQHAGLDDQHPTLKTVQFIDDQIKQTKKTLQMLRNQVNIIKLAKVLTNDFFHGLVPNDKGEYTYDYDDYTIVLRNDLKTVYI</sequence>
<dbReference type="InterPro" id="IPR002035">
    <property type="entry name" value="VWF_A"/>
</dbReference>
<dbReference type="KEGG" id="vg:22109551"/>
<keyword evidence="3" id="KW-1185">Reference proteome</keyword>
<dbReference type="CDD" id="cd00198">
    <property type="entry name" value="vWFA"/>
    <property type="match status" value="1"/>
</dbReference>
<proteinExistence type="predicted"/>
<dbReference type="InterPro" id="IPR036465">
    <property type="entry name" value="vWFA_dom_sf"/>
</dbReference>
<dbReference type="OrthoDB" id="537at10239"/>
<gene>
    <name evidence="2" type="ORF">P10VF_002</name>
</gene>
<dbReference type="SUPFAM" id="SSF53300">
    <property type="entry name" value="vWA-like"/>
    <property type="match status" value="1"/>
</dbReference>
<reference evidence="2 3" key="1">
    <citation type="submission" date="2014-07" db="EMBL/GenBank/DDBJ databases">
        <title>Isolation and characterization of Rhizobium leguminosarum phages from western Canadian soils and complete genome sequences of rhizobiophages vB_RleS_L338C and vB_RleM_P10VF.</title>
        <authorList>
            <person name="Restrepo-Cordoba M."/>
            <person name="Halmillawewa A.P."/>
            <person name="Perry B."/>
            <person name="Hynes M.F."/>
            <person name="Yost C.K."/>
        </authorList>
    </citation>
    <scope>NUCLEOTIDE SEQUENCE [LARGE SCALE GENOMIC DNA]</scope>
</reference>
<dbReference type="GeneID" id="22109551"/>
<dbReference type="EMBL" id="KM199770">
    <property type="protein sequence ID" value="AIK68215.1"/>
    <property type="molecule type" value="Genomic_DNA"/>
</dbReference>
<feature type="domain" description="VWFA" evidence="1">
    <location>
        <begin position="36"/>
        <end position="139"/>
    </location>
</feature>
<evidence type="ECO:0000259" key="1">
    <source>
        <dbReference type="Pfam" id="PF13519"/>
    </source>
</evidence>
<dbReference type="RefSeq" id="YP_009099741.1">
    <property type="nucleotide sequence ID" value="NC_025429.1"/>
</dbReference>
<accession>A0A076YLJ6</accession>
<name>A0A076YLJ6_9CAUD</name>
<evidence type="ECO:0000313" key="2">
    <source>
        <dbReference type="EMBL" id="AIK68215.1"/>
    </source>
</evidence>
<organism evidence="2 3">
    <name type="scientific">Rhizobium phage vB_RleM_P10VF</name>
    <dbReference type="NCBI Taxonomy" id="1527770"/>
    <lineage>
        <taxon>Viruses</taxon>
        <taxon>Duplodnaviria</taxon>
        <taxon>Heunggongvirae</taxon>
        <taxon>Uroviricota</taxon>
        <taxon>Caudoviricetes</taxon>
        <taxon>Pootjesviridae</taxon>
        <taxon>Innesvirus</taxon>
        <taxon>Innesvirus P10VF</taxon>
    </lineage>
</organism>